<dbReference type="SUPFAM" id="SSF51905">
    <property type="entry name" value="FAD/NAD(P)-binding domain"/>
    <property type="match status" value="1"/>
</dbReference>
<dbReference type="EMBL" id="LT629971">
    <property type="protein sequence ID" value="SEH76035.1"/>
    <property type="molecule type" value="Genomic_DNA"/>
</dbReference>
<dbReference type="InterPro" id="IPR012999">
    <property type="entry name" value="Pyr_OxRdtase_I_AS"/>
</dbReference>
<proteinExistence type="inferred from homology"/>
<comment type="similarity">
    <text evidence="1 11">Belongs to the class-I pyridine nucleotide-disulfide oxidoreductase family.</text>
</comment>
<dbReference type="NCBIfam" id="NF004992">
    <property type="entry name" value="PRK06370.1-4"/>
    <property type="match status" value="1"/>
</dbReference>
<keyword evidence="2 11" id="KW-0285">Flavoprotein</keyword>
<dbReference type="InterPro" id="IPR023753">
    <property type="entry name" value="FAD/NAD-binding_dom"/>
</dbReference>
<evidence type="ECO:0000256" key="7">
    <source>
        <dbReference type="ARBA" id="ARBA00023284"/>
    </source>
</evidence>
<evidence type="ECO:0000313" key="14">
    <source>
        <dbReference type="EMBL" id="SEH76035.1"/>
    </source>
</evidence>
<evidence type="ECO:0000256" key="6">
    <source>
        <dbReference type="ARBA" id="ARBA00023157"/>
    </source>
</evidence>
<protein>
    <submittedName>
        <fullName evidence="14">Pyruvate/2-oxoglutarate dehydrogenase complex, dihydrolipoamide dehydrogenase (E3) component</fullName>
    </submittedName>
</protein>
<dbReference type="AlphaFoldDB" id="A0A1H6KVQ1"/>
<evidence type="ECO:0000259" key="13">
    <source>
        <dbReference type="Pfam" id="PF07992"/>
    </source>
</evidence>
<feature type="binding site" evidence="9">
    <location>
        <position position="54"/>
    </location>
    <ligand>
        <name>FAD</name>
        <dbReference type="ChEBI" id="CHEBI:57692"/>
    </ligand>
</feature>
<keyword evidence="14" id="KW-0670">Pyruvate</keyword>
<keyword evidence="6" id="KW-1015">Disulfide bond</keyword>
<dbReference type="GO" id="GO:0050660">
    <property type="term" value="F:flavin adenine dinucleotide binding"/>
    <property type="evidence" value="ECO:0007669"/>
    <property type="project" value="TreeGrafter"/>
</dbReference>
<feature type="disulfide bond" description="Redox-active" evidence="10">
    <location>
        <begin position="45"/>
        <end position="50"/>
    </location>
</feature>
<organism evidence="14 15">
    <name type="scientific">Mycolicibacterium rutilum</name>
    <name type="common">Mycobacterium rutilum</name>
    <dbReference type="NCBI Taxonomy" id="370526"/>
    <lineage>
        <taxon>Bacteria</taxon>
        <taxon>Bacillati</taxon>
        <taxon>Actinomycetota</taxon>
        <taxon>Actinomycetes</taxon>
        <taxon>Mycobacteriales</taxon>
        <taxon>Mycobacteriaceae</taxon>
        <taxon>Mycolicibacterium</taxon>
    </lineage>
</organism>
<feature type="domain" description="FAD/NAD(P)-binding" evidence="13">
    <location>
        <begin position="9"/>
        <end position="319"/>
    </location>
</feature>
<dbReference type="Proteomes" id="UP000182915">
    <property type="component" value="Chromosome I"/>
</dbReference>
<keyword evidence="7 11" id="KW-0676">Redox-active center</keyword>
<keyword evidence="9" id="KW-0520">NAD</keyword>
<dbReference type="GO" id="GO:0016668">
    <property type="term" value="F:oxidoreductase activity, acting on a sulfur group of donors, NAD(P) as acceptor"/>
    <property type="evidence" value="ECO:0007669"/>
    <property type="project" value="InterPro"/>
</dbReference>
<keyword evidence="15" id="KW-1185">Reference proteome</keyword>
<dbReference type="GO" id="GO:0003955">
    <property type="term" value="F:NAD(P)H dehydrogenase (quinone) activity"/>
    <property type="evidence" value="ECO:0007669"/>
    <property type="project" value="TreeGrafter"/>
</dbReference>
<reference evidence="15" key="1">
    <citation type="submission" date="2016-10" db="EMBL/GenBank/DDBJ databases">
        <authorList>
            <person name="Varghese N."/>
            <person name="Submissions S."/>
        </authorList>
    </citation>
    <scope>NUCLEOTIDE SEQUENCE [LARGE SCALE GENOMIC DNA]</scope>
    <source>
        <strain evidence="15">DSM 45405</strain>
    </source>
</reference>
<evidence type="ECO:0000256" key="2">
    <source>
        <dbReference type="ARBA" id="ARBA00022630"/>
    </source>
</evidence>
<evidence type="ECO:0000256" key="8">
    <source>
        <dbReference type="PIRSR" id="PIRSR000350-2"/>
    </source>
</evidence>
<dbReference type="PIRSF" id="PIRSF000350">
    <property type="entry name" value="Mercury_reductase_MerA"/>
    <property type="match status" value="1"/>
</dbReference>
<feature type="active site" description="Proton acceptor" evidence="8">
    <location>
        <position position="441"/>
    </location>
</feature>
<dbReference type="PANTHER" id="PTHR43014">
    <property type="entry name" value="MERCURIC REDUCTASE"/>
    <property type="match status" value="1"/>
</dbReference>
<dbReference type="Pfam" id="PF07992">
    <property type="entry name" value="Pyr_redox_2"/>
    <property type="match status" value="1"/>
</dbReference>
<dbReference type="InterPro" id="IPR016156">
    <property type="entry name" value="FAD/NAD-linked_Rdtase_dimer_sf"/>
</dbReference>
<keyword evidence="9" id="KW-0547">Nucleotide-binding</keyword>
<dbReference type="InterPro" id="IPR004099">
    <property type="entry name" value="Pyr_nucl-diS_OxRdtase_dimer"/>
</dbReference>
<feature type="binding site" evidence="9">
    <location>
        <position position="267"/>
    </location>
    <ligand>
        <name>NAD(+)</name>
        <dbReference type="ChEBI" id="CHEBI:57540"/>
    </ligand>
</feature>
<feature type="binding site" evidence="9">
    <location>
        <begin position="179"/>
        <end position="186"/>
    </location>
    <ligand>
        <name>NAD(+)</name>
        <dbReference type="ChEBI" id="CHEBI:57540"/>
    </ligand>
</feature>
<dbReference type="Pfam" id="PF02852">
    <property type="entry name" value="Pyr_redox_dim"/>
    <property type="match status" value="1"/>
</dbReference>
<keyword evidence="3 9" id="KW-0274">FAD</keyword>
<name>A0A1H6KVQ1_MYCRU</name>
<gene>
    <name evidence="14" type="ORF">SAMN04489835_3760</name>
</gene>
<dbReference type="RefSeq" id="WP_083408438.1">
    <property type="nucleotide sequence ID" value="NZ_LT629971.1"/>
</dbReference>
<evidence type="ECO:0000256" key="3">
    <source>
        <dbReference type="ARBA" id="ARBA00022827"/>
    </source>
</evidence>
<dbReference type="SUPFAM" id="SSF55424">
    <property type="entry name" value="FAD/NAD-linked reductases, dimerisation (C-terminal) domain"/>
    <property type="match status" value="1"/>
</dbReference>
<keyword evidence="5 11" id="KW-0560">Oxidoreductase</keyword>
<evidence type="ECO:0000313" key="15">
    <source>
        <dbReference type="Proteomes" id="UP000182915"/>
    </source>
</evidence>
<comment type="cofactor">
    <cofactor evidence="9">
        <name>FAD</name>
        <dbReference type="ChEBI" id="CHEBI:57692"/>
    </cofactor>
    <text evidence="9">Binds 1 FAD per subunit.</text>
</comment>
<evidence type="ECO:0000256" key="1">
    <source>
        <dbReference type="ARBA" id="ARBA00007532"/>
    </source>
</evidence>
<feature type="binding site" evidence="9">
    <location>
        <position position="202"/>
    </location>
    <ligand>
        <name>NAD(+)</name>
        <dbReference type="ChEBI" id="CHEBI:57540"/>
    </ligand>
</feature>
<keyword evidence="4" id="KW-0521">NADP</keyword>
<dbReference type="Gene3D" id="3.30.390.30">
    <property type="match status" value="1"/>
</dbReference>
<evidence type="ECO:0000256" key="9">
    <source>
        <dbReference type="PIRSR" id="PIRSR000350-3"/>
    </source>
</evidence>
<dbReference type="Gene3D" id="3.50.50.60">
    <property type="entry name" value="FAD/NAD(P)-binding domain"/>
    <property type="match status" value="2"/>
</dbReference>
<dbReference type="PROSITE" id="PS00076">
    <property type="entry name" value="PYRIDINE_REDOX_1"/>
    <property type="match status" value="1"/>
</dbReference>
<feature type="domain" description="Pyridine nucleotide-disulphide oxidoreductase dimerisation" evidence="12">
    <location>
        <begin position="346"/>
        <end position="451"/>
    </location>
</feature>
<dbReference type="InterPro" id="IPR001100">
    <property type="entry name" value="Pyr_nuc-diS_OxRdtase"/>
</dbReference>
<accession>A0A1H6KVQ1</accession>
<dbReference type="PRINTS" id="PR00411">
    <property type="entry name" value="PNDRDTASEI"/>
</dbReference>
<sequence length="459" mass="49352">MAEATENFDAIIVGAGQAGPPLAGRLTQAGQKVAVIERKLVGGTCVNYGCIPTKTLVASAHAAHLARRGAEYGIGTGEISVDMAKVKARKDEIVLGDRRGVESWLDGMDGATLIRGHARFEDPHTIRVDDRVLRGDKIFLNVGGRAVAPDMPGLSDIDYLTNVGILELDTVPEHLVIVGGSYIALEFAQMYRRFGAHVTVIEKGPRLTSREDEDVSAAIKEILEAEGIDVVLDATAIAFTKRDSGFEVVPREGAEPIAGSHLLLAVGRAPNTDDLGLDAAGVETDARGYIVVDDQLRTNVEHIWAMGDCNGKGAFTHTSYNDFEIVAANLLDDDPRRVSDRVMTYALYIDPPLGRAGMSVDEVRKSGRKALMGKRPMTRVGRAVEKGETQGFMKIVVDADTEEILGAAILGVGGDEVIHAVLDVMTAKLPYTAISRTMHIHPTVSELVPTMLQEMKPLQ</sequence>
<dbReference type="PANTHER" id="PTHR43014:SF2">
    <property type="entry name" value="MERCURIC REDUCTASE"/>
    <property type="match status" value="1"/>
</dbReference>
<dbReference type="OrthoDB" id="9800167at2"/>
<evidence type="ECO:0000256" key="4">
    <source>
        <dbReference type="ARBA" id="ARBA00022857"/>
    </source>
</evidence>
<evidence type="ECO:0000256" key="5">
    <source>
        <dbReference type="ARBA" id="ARBA00023002"/>
    </source>
</evidence>
<evidence type="ECO:0000256" key="11">
    <source>
        <dbReference type="RuleBase" id="RU003691"/>
    </source>
</evidence>
<dbReference type="InterPro" id="IPR036188">
    <property type="entry name" value="FAD/NAD-bd_sf"/>
</dbReference>
<feature type="binding site" evidence="9">
    <location>
        <position position="308"/>
    </location>
    <ligand>
        <name>FAD</name>
        <dbReference type="ChEBI" id="CHEBI:57692"/>
    </ligand>
</feature>
<evidence type="ECO:0000259" key="12">
    <source>
        <dbReference type="Pfam" id="PF02852"/>
    </source>
</evidence>
<evidence type="ECO:0000256" key="10">
    <source>
        <dbReference type="PIRSR" id="PIRSR000350-4"/>
    </source>
</evidence>
<dbReference type="PRINTS" id="PR00368">
    <property type="entry name" value="FADPNR"/>
</dbReference>
<dbReference type="STRING" id="370526.SAMN04489835_3760"/>